<dbReference type="GO" id="GO:0044718">
    <property type="term" value="P:siderophore transmembrane transport"/>
    <property type="evidence" value="ECO:0007669"/>
    <property type="project" value="TreeGrafter"/>
</dbReference>
<evidence type="ECO:0000256" key="2">
    <source>
        <dbReference type="ARBA" id="ARBA00022448"/>
    </source>
</evidence>
<dbReference type="Pfam" id="PF13715">
    <property type="entry name" value="CarbopepD_reg_2"/>
    <property type="match status" value="1"/>
</dbReference>
<dbReference type="InterPro" id="IPR008969">
    <property type="entry name" value="CarboxyPept-like_regulatory"/>
</dbReference>
<keyword evidence="3 8" id="KW-1134">Transmembrane beta strand</keyword>
<dbReference type="NCBIfam" id="TIGR04057">
    <property type="entry name" value="SusC_RagA_signa"/>
    <property type="match status" value="1"/>
</dbReference>
<evidence type="ECO:0000313" key="11">
    <source>
        <dbReference type="EMBL" id="ACY18601.1"/>
    </source>
</evidence>
<dbReference type="SUPFAM" id="SSF49464">
    <property type="entry name" value="Carboxypeptidase regulatory domain-like"/>
    <property type="match status" value="1"/>
</dbReference>
<dbReference type="EMBL" id="CP001804">
    <property type="protein sequence ID" value="ACY18601.1"/>
    <property type="molecule type" value="Genomic_DNA"/>
</dbReference>
<dbReference type="OrthoDB" id="9768177at2"/>
<feature type="chain" id="PRO_5003011347" evidence="9">
    <location>
        <begin position="25"/>
        <end position="986"/>
    </location>
</feature>
<gene>
    <name evidence="11" type="ordered locus">Hoch_6126</name>
</gene>
<name>D0LLA5_HALO1</name>
<dbReference type="Gene3D" id="2.40.170.20">
    <property type="entry name" value="TonB-dependent receptor, beta-barrel domain"/>
    <property type="match status" value="1"/>
</dbReference>
<organism evidence="11 12">
    <name type="scientific">Haliangium ochraceum (strain DSM 14365 / JCM 11303 / SMP-2)</name>
    <dbReference type="NCBI Taxonomy" id="502025"/>
    <lineage>
        <taxon>Bacteria</taxon>
        <taxon>Pseudomonadati</taxon>
        <taxon>Myxococcota</taxon>
        <taxon>Polyangia</taxon>
        <taxon>Haliangiales</taxon>
        <taxon>Kofleriaceae</taxon>
        <taxon>Haliangium</taxon>
    </lineage>
</organism>
<evidence type="ECO:0000256" key="1">
    <source>
        <dbReference type="ARBA" id="ARBA00004571"/>
    </source>
</evidence>
<dbReference type="Pfam" id="PF07715">
    <property type="entry name" value="Plug"/>
    <property type="match status" value="1"/>
</dbReference>
<dbReference type="HOGENOM" id="CLU_004317_0_1_7"/>
<keyword evidence="4 8" id="KW-0812">Transmembrane</keyword>
<dbReference type="PANTHER" id="PTHR30069:SF29">
    <property type="entry name" value="HEMOGLOBIN AND HEMOGLOBIN-HAPTOGLOBIN-BINDING PROTEIN 1-RELATED"/>
    <property type="match status" value="1"/>
</dbReference>
<keyword evidence="12" id="KW-1185">Reference proteome</keyword>
<dbReference type="KEGG" id="hoh:Hoch_6126"/>
<evidence type="ECO:0000256" key="3">
    <source>
        <dbReference type="ARBA" id="ARBA00022452"/>
    </source>
</evidence>
<reference evidence="11 12" key="1">
    <citation type="journal article" date="2010" name="Stand. Genomic Sci.">
        <title>Complete genome sequence of Haliangium ochraceum type strain (SMP-2).</title>
        <authorList>
            <consortium name="US DOE Joint Genome Institute (JGI-PGF)"/>
            <person name="Ivanova N."/>
            <person name="Daum C."/>
            <person name="Lang E."/>
            <person name="Abt B."/>
            <person name="Kopitz M."/>
            <person name="Saunders E."/>
            <person name="Lapidus A."/>
            <person name="Lucas S."/>
            <person name="Glavina Del Rio T."/>
            <person name="Nolan M."/>
            <person name="Tice H."/>
            <person name="Copeland A."/>
            <person name="Cheng J.F."/>
            <person name="Chen F."/>
            <person name="Bruce D."/>
            <person name="Goodwin L."/>
            <person name="Pitluck S."/>
            <person name="Mavromatis K."/>
            <person name="Pati A."/>
            <person name="Mikhailova N."/>
            <person name="Chen A."/>
            <person name="Palaniappan K."/>
            <person name="Land M."/>
            <person name="Hauser L."/>
            <person name="Chang Y.J."/>
            <person name="Jeffries C.D."/>
            <person name="Detter J.C."/>
            <person name="Brettin T."/>
            <person name="Rohde M."/>
            <person name="Goker M."/>
            <person name="Bristow J."/>
            <person name="Markowitz V."/>
            <person name="Eisen J.A."/>
            <person name="Hugenholtz P."/>
            <person name="Kyrpides N.C."/>
            <person name="Klenk H.P."/>
        </authorList>
    </citation>
    <scope>NUCLEOTIDE SEQUENCE [LARGE SCALE GENOMIC DNA]</scope>
    <source>
        <strain evidence="12">DSM 14365 / CIP 107738 / JCM 11303 / AJ 13395 / SMP-2</strain>
    </source>
</reference>
<evidence type="ECO:0000256" key="7">
    <source>
        <dbReference type="ARBA" id="ARBA00023237"/>
    </source>
</evidence>
<dbReference type="InterPro" id="IPR036942">
    <property type="entry name" value="Beta-barrel_TonB_sf"/>
</dbReference>
<keyword evidence="11" id="KW-0675">Receptor</keyword>
<dbReference type="GO" id="GO:0015344">
    <property type="term" value="F:siderophore uptake transmembrane transporter activity"/>
    <property type="evidence" value="ECO:0007669"/>
    <property type="project" value="TreeGrafter"/>
</dbReference>
<dbReference type="InterPro" id="IPR023997">
    <property type="entry name" value="TonB-dep_OMP_SusC/RagA_CS"/>
</dbReference>
<keyword evidence="2 8" id="KW-0813">Transport</keyword>
<evidence type="ECO:0000256" key="9">
    <source>
        <dbReference type="SAM" id="SignalP"/>
    </source>
</evidence>
<dbReference type="Gene3D" id="2.170.130.10">
    <property type="entry name" value="TonB-dependent receptor, plug domain"/>
    <property type="match status" value="1"/>
</dbReference>
<keyword evidence="7 8" id="KW-0998">Cell outer membrane</keyword>
<evidence type="ECO:0000259" key="10">
    <source>
        <dbReference type="Pfam" id="PF07715"/>
    </source>
</evidence>
<dbReference type="InterPro" id="IPR012910">
    <property type="entry name" value="Plug_dom"/>
</dbReference>
<dbReference type="PANTHER" id="PTHR30069">
    <property type="entry name" value="TONB-DEPENDENT OUTER MEMBRANE RECEPTOR"/>
    <property type="match status" value="1"/>
</dbReference>
<protein>
    <submittedName>
        <fullName evidence="11">TonB-dependent receptor</fullName>
    </submittedName>
</protein>
<dbReference type="SUPFAM" id="SSF56935">
    <property type="entry name" value="Porins"/>
    <property type="match status" value="1"/>
</dbReference>
<keyword evidence="6 8" id="KW-0472">Membrane</keyword>
<dbReference type="AlphaFoldDB" id="D0LLA5"/>
<feature type="signal peptide" evidence="9">
    <location>
        <begin position="1"/>
        <end position="24"/>
    </location>
</feature>
<dbReference type="RefSeq" id="WP_012831193.1">
    <property type="nucleotide sequence ID" value="NC_013440.1"/>
</dbReference>
<keyword evidence="5 9" id="KW-0732">Signal</keyword>
<comment type="subcellular location">
    <subcellularLocation>
        <location evidence="1 8">Cell outer membrane</location>
        <topology evidence="1 8">Multi-pass membrane protein</topology>
    </subcellularLocation>
</comment>
<evidence type="ECO:0000313" key="12">
    <source>
        <dbReference type="Proteomes" id="UP000001880"/>
    </source>
</evidence>
<evidence type="ECO:0000256" key="4">
    <source>
        <dbReference type="ARBA" id="ARBA00022692"/>
    </source>
</evidence>
<accession>D0LLA5</accession>
<dbReference type="Gene3D" id="2.60.40.1120">
    <property type="entry name" value="Carboxypeptidase-like, regulatory domain"/>
    <property type="match status" value="1"/>
</dbReference>
<dbReference type="InterPro" id="IPR037066">
    <property type="entry name" value="Plug_dom_sf"/>
</dbReference>
<dbReference type="Proteomes" id="UP000001880">
    <property type="component" value="Chromosome"/>
</dbReference>
<dbReference type="GO" id="GO:0009279">
    <property type="term" value="C:cell outer membrane"/>
    <property type="evidence" value="ECO:0007669"/>
    <property type="project" value="UniProtKB-SubCell"/>
</dbReference>
<evidence type="ECO:0000256" key="5">
    <source>
        <dbReference type="ARBA" id="ARBA00022729"/>
    </source>
</evidence>
<proteinExistence type="inferred from homology"/>
<sequence>MLRRTIWVLWLVTSLGLAGGIAHAQERTITGSVEDTATQEPVVGATILVTGTNLGGFTDIDGTFTIDGVPAGEVILAASVSGYQDQSVTVAADQQSVIIEMSLARSEEILITGRAPQITRQNLANGASVVKGDEINEVTSQTLDGALQGRISGANIQANSGAPGGGVQIKLRGVSTVNGEASPLFVIDGVIISNEAIPSGLVAVTESAGGSNASVQDNPVNRIADINPNDIESIEVLKGPAASALYGSKASNGVIVITTKRGRPGETRVSVMQRFGTYVQASKLGSRTFNSLEEAVEVFGDQAADYYQDGRTYDHEELLAGNVGLGSETSASLSGGTEDTTYFASLMARRDPGIIENTGYEKQSMRINLSHKLSDRLRIAATANLVHSDAQRGVTNNDNVGISHYMTLPFTPSFWDPRPNADGSYPANPFIGSGNNPIQTAALMSDSEEVWRLIGSASANYKVWETMAQSFNLGTNLGVDRFQQKNVLVFPTALAFTPPDGSKGIALDASAEARNLNFSVNGVYNLRPAGGGFQAATTVGFQYEDRALDLVYLQGRNLAPGPPAADTGTQSELAVTHERIKDRGVHLQQELSLLEDHLTVLMGFLAEESSVNGDIGRLYVYPKANGAYRLPLPEGISLELLRLRAAYGETGNKPQYGVKFAPLDSTVISGNSGIGIGIDPAGVSGRYGDDTIDPERQREIEAGVDAVAFDGRVVFEASVYQRAIDDLILERQVAPSTGYIEEVINGGSLRNRGIELMLQGTPVKNDLLSWVSRATFSLNRSKVTRLDIPPFDVGGFGTSLGAFRLEEGKSATQIVGNAIDPETGEVIVTKVGDVEPTFIMSFVNTVSFGDFELSTLLDWQQGSDIINLTRFLYDNGQNSVDYVEAGADRFADWAAGNTAAYIEDATFLKLREISLAYTLPSDLASQLGPMKRARVSVSGRNLLTLSNYSGLDPEVSNFGAQTIARNIDVAPYPPSRSFWVSIEAGF</sequence>
<dbReference type="eggNOG" id="COG4771">
    <property type="taxonomic scope" value="Bacteria"/>
</dbReference>
<comment type="similarity">
    <text evidence="8">Belongs to the TonB-dependent receptor family.</text>
</comment>
<dbReference type="STRING" id="502025.Hoch_6126"/>
<dbReference type="InterPro" id="IPR023996">
    <property type="entry name" value="TonB-dep_OMP_SusC/RagA"/>
</dbReference>
<feature type="domain" description="TonB-dependent receptor plug" evidence="10">
    <location>
        <begin position="121"/>
        <end position="254"/>
    </location>
</feature>
<dbReference type="PROSITE" id="PS52016">
    <property type="entry name" value="TONB_DEPENDENT_REC_3"/>
    <property type="match status" value="1"/>
</dbReference>
<dbReference type="InterPro" id="IPR039426">
    <property type="entry name" value="TonB-dep_rcpt-like"/>
</dbReference>
<evidence type="ECO:0000256" key="6">
    <source>
        <dbReference type="ARBA" id="ARBA00023136"/>
    </source>
</evidence>
<dbReference type="NCBIfam" id="TIGR04056">
    <property type="entry name" value="OMP_RagA_SusC"/>
    <property type="match status" value="1"/>
</dbReference>
<evidence type="ECO:0000256" key="8">
    <source>
        <dbReference type="PROSITE-ProRule" id="PRU01360"/>
    </source>
</evidence>